<sequence>MFGTALNYICLRMLGQGLDGGEDNVCARARKWIQDHGGVTCILSWGKTCLLILGVYDWSSQSKGHRVSASSLLSPHSSRFLNLTLFFSWISLLRPSWKVLTMLMWMRS</sequence>
<feature type="domain" description="Squalene cyclase N-terminal" evidence="2">
    <location>
        <begin position="4"/>
        <end position="60"/>
    </location>
</feature>
<keyword evidence="1" id="KW-0413">Isomerase</keyword>
<dbReference type="PANTHER" id="PTHR11764">
    <property type="entry name" value="TERPENE CYCLASE/MUTASE FAMILY MEMBER"/>
    <property type="match status" value="1"/>
</dbReference>
<dbReference type="EMBL" id="JBBNAF010000011">
    <property type="protein sequence ID" value="KAK9097905.1"/>
    <property type="molecule type" value="Genomic_DNA"/>
</dbReference>
<dbReference type="Pfam" id="PF13249">
    <property type="entry name" value="SQHop_cyclase_N"/>
    <property type="match status" value="1"/>
</dbReference>
<name>A0AAP0HVS7_9MAGN</name>
<evidence type="ECO:0000259" key="2">
    <source>
        <dbReference type="Pfam" id="PF13249"/>
    </source>
</evidence>
<protein>
    <recommendedName>
        <fullName evidence="2">Squalene cyclase N-terminal domain-containing protein</fullName>
    </recommendedName>
</protein>
<reference evidence="3 4" key="1">
    <citation type="submission" date="2024-01" db="EMBL/GenBank/DDBJ databases">
        <title>Genome assemblies of Stephania.</title>
        <authorList>
            <person name="Yang L."/>
        </authorList>
    </citation>
    <scope>NUCLEOTIDE SEQUENCE [LARGE SCALE GENOMIC DNA]</scope>
    <source>
        <strain evidence="3">YNDBR</strain>
        <tissue evidence="3">Leaf</tissue>
    </source>
</reference>
<dbReference type="InterPro" id="IPR032697">
    <property type="entry name" value="SQ_cyclase_N"/>
</dbReference>
<dbReference type="Gene3D" id="1.50.10.20">
    <property type="match status" value="1"/>
</dbReference>
<dbReference type="AlphaFoldDB" id="A0AAP0HVS7"/>
<dbReference type="Proteomes" id="UP001420932">
    <property type="component" value="Unassembled WGS sequence"/>
</dbReference>
<dbReference type="GO" id="GO:0005811">
    <property type="term" value="C:lipid droplet"/>
    <property type="evidence" value="ECO:0007669"/>
    <property type="project" value="InterPro"/>
</dbReference>
<dbReference type="GO" id="GO:0042300">
    <property type="term" value="F:beta-amyrin synthase activity"/>
    <property type="evidence" value="ECO:0007669"/>
    <property type="project" value="TreeGrafter"/>
</dbReference>
<gene>
    <name evidence="3" type="ORF">Syun_024950</name>
</gene>
<keyword evidence="4" id="KW-1185">Reference proteome</keyword>
<accession>A0AAP0HVS7</accession>
<evidence type="ECO:0000256" key="1">
    <source>
        <dbReference type="ARBA" id="ARBA00023235"/>
    </source>
</evidence>
<dbReference type="InterPro" id="IPR008930">
    <property type="entry name" value="Terpenoid_cyclase/PrenylTrfase"/>
</dbReference>
<evidence type="ECO:0000313" key="3">
    <source>
        <dbReference type="EMBL" id="KAK9097905.1"/>
    </source>
</evidence>
<evidence type="ECO:0000313" key="4">
    <source>
        <dbReference type="Proteomes" id="UP001420932"/>
    </source>
</evidence>
<comment type="caution">
    <text evidence="3">The sequence shown here is derived from an EMBL/GenBank/DDBJ whole genome shotgun (WGS) entry which is preliminary data.</text>
</comment>
<organism evidence="3 4">
    <name type="scientific">Stephania yunnanensis</name>
    <dbReference type="NCBI Taxonomy" id="152371"/>
    <lineage>
        <taxon>Eukaryota</taxon>
        <taxon>Viridiplantae</taxon>
        <taxon>Streptophyta</taxon>
        <taxon>Embryophyta</taxon>
        <taxon>Tracheophyta</taxon>
        <taxon>Spermatophyta</taxon>
        <taxon>Magnoliopsida</taxon>
        <taxon>Ranunculales</taxon>
        <taxon>Menispermaceae</taxon>
        <taxon>Menispermoideae</taxon>
        <taxon>Cissampelideae</taxon>
        <taxon>Stephania</taxon>
    </lineage>
</organism>
<dbReference type="GO" id="GO:0016104">
    <property type="term" value="P:triterpenoid biosynthetic process"/>
    <property type="evidence" value="ECO:0007669"/>
    <property type="project" value="InterPro"/>
</dbReference>
<dbReference type="InterPro" id="IPR018333">
    <property type="entry name" value="Squalene_cyclase"/>
</dbReference>
<proteinExistence type="predicted"/>
<dbReference type="PANTHER" id="PTHR11764:SF58">
    <property type="entry name" value="BETA-AMYRIN SYNTHASE-RELATED"/>
    <property type="match status" value="1"/>
</dbReference>
<dbReference type="SUPFAM" id="SSF48239">
    <property type="entry name" value="Terpenoid cyclases/Protein prenyltransferases"/>
    <property type="match status" value="1"/>
</dbReference>